<dbReference type="Pfam" id="PF04117">
    <property type="entry name" value="Mpv17_PMP22"/>
    <property type="match status" value="1"/>
</dbReference>
<dbReference type="PANTHER" id="PTHR11266">
    <property type="entry name" value="PEROXISOMAL MEMBRANE PROTEIN 2, PXMP2 MPV17"/>
    <property type="match status" value="1"/>
</dbReference>
<dbReference type="Proteomes" id="UP000246464">
    <property type="component" value="Chromosome 19"/>
</dbReference>
<feature type="transmembrane region" description="Helical" evidence="7">
    <location>
        <begin position="363"/>
        <end position="383"/>
    </location>
</feature>
<organism evidence="8 9">
    <name type="scientific">Scophthalmus maximus</name>
    <name type="common">Turbot</name>
    <name type="synonym">Psetta maxima</name>
    <dbReference type="NCBI Taxonomy" id="52904"/>
    <lineage>
        <taxon>Eukaryota</taxon>
        <taxon>Metazoa</taxon>
        <taxon>Chordata</taxon>
        <taxon>Craniata</taxon>
        <taxon>Vertebrata</taxon>
        <taxon>Euteleostomi</taxon>
        <taxon>Actinopterygii</taxon>
        <taxon>Neopterygii</taxon>
        <taxon>Teleostei</taxon>
        <taxon>Neoteleostei</taxon>
        <taxon>Acanthomorphata</taxon>
        <taxon>Carangaria</taxon>
        <taxon>Pleuronectiformes</taxon>
        <taxon>Pleuronectoidei</taxon>
        <taxon>Scophthalmidae</taxon>
        <taxon>Scophthalmus</taxon>
    </lineage>
</organism>
<proteinExistence type="inferred from homology"/>
<keyword evidence="3 7" id="KW-0812">Transmembrane</keyword>
<evidence type="ECO:0000256" key="6">
    <source>
        <dbReference type="SAM" id="MobiDB-lite"/>
    </source>
</evidence>
<gene>
    <name evidence="8" type="ORF">SMAX5B_015997</name>
</gene>
<evidence type="ECO:0000256" key="7">
    <source>
        <dbReference type="SAM" id="Phobius"/>
    </source>
</evidence>
<dbReference type="GO" id="GO:0016020">
    <property type="term" value="C:membrane"/>
    <property type="evidence" value="ECO:0007669"/>
    <property type="project" value="UniProtKB-SubCell"/>
</dbReference>
<evidence type="ECO:0000256" key="4">
    <source>
        <dbReference type="ARBA" id="ARBA00022989"/>
    </source>
</evidence>
<dbReference type="EMBL" id="CP026261">
    <property type="protein sequence ID" value="AWP19463.1"/>
    <property type="molecule type" value="Genomic_DNA"/>
</dbReference>
<feature type="compositionally biased region" description="Basic residues" evidence="6">
    <location>
        <begin position="196"/>
        <end position="205"/>
    </location>
</feature>
<accession>A0A2U9CTK8</accession>
<dbReference type="STRING" id="52904.ENSSMAP00000023412"/>
<dbReference type="GO" id="GO:0061668">
    <property type="term" value="P:mitochondrial ribosome assembly"/>
    <property type="evidence" value="ECO:0007669"/>
    <property type="project" value="TreeGrafter"/>
</dbReference>
<reference evidence="8 9" key="1">
    <citation type="submission" date="2017-12" db="EMBL/GenBank/DDBJ databases">
        <title>Integrating genomic resources of turbot (Scophthalmus maximus) in depth evaluation of genetic and physical mapping variation across individuals.</title>
        <authorList>
            <person name="Martinez P."/>
        </authorList>
    </citation>
    <scope>NUCLEOTIDE SEQUENCE [LARGE SCALE GENOMIC DNA]</scope>
</reference>
<protein>
    <submittedName>
        <fullName evidence="8">Putative mpv17-like protein</fullName>
    </submittedName>
</protein>
<feature type="compositionally biased region" description="Basic and acidic residues" evidence="6">
    <location>
        <begin position="156"/>
        <end position="195"/>
    </location>
</feature>
<dbReference type="GO" id="GO:0005739">
    <property type="term" value="C:mitochondrion"/>
    <property type="evidence" value="ECO:0007669"/>
    <property type="project" value="TreeGrafter"/>
</dbReference>
<evidence type="ECO:0000256" key="1">
    <source>
        <dbReference type="ARBA" id="ARBA00004141"/>
    </source>
</evidence>
<dbReference type="InterPro" id="IPR007248">
    <property type="entry name" value="Mpv17_PMP22"/>
</dbReference>
<evidence type="ECO:0000256" key="2">
    <source>
        <dbReference type="ARBA" id="ARBA00006824"/>
    </source>
</evidence>
<name>A0A2U9CTK8_SCOMX</name>
<feature type="compositionally biased region" description="Basic and acidic residues" evidence="6">
    <location>
        <begin position="92"/>
        <end position="126"/>
    </location>
</feature>
<keyword evidence="9" id="KW-1185">Reference proteome</keyword>
<comment type="similarity">
    <text evidence="2">Belongs to the peroxisomal membrane protein PXMP2/4 family.</text>
</comment>
<feature type="compositionally biased region" description="Basic and acidic residues" evidence="6">
    <location>
        <begin position="56"/>
        <end position="82"/>
    </location>
</feature>
<dbReference type="AlphaFoldDB" id="A0A2U9CTK8"/>
<sequence length="425" mass="49560">MTLPRLQRQTANHRRDGLDRQERQPGPERRGTRGQREKNRGPEREEPGAGVRRTRGQREKNHGPEREEPGAREEPEARERRTTPVSLFLVGPEREEPEARERRTRGQREKKNQGPEREEPGARETRNQGPESEEPGAREEPEGSLSSWSPASEKNQGPEREEPRARERRTRDQREKNQGPEREEPGTREEPEARERRTRGQRRTRAQGSAGPRLLLPDMRRAVLKEAAKRFPWLANVTLYGCLFAGGDLVHQLIAQKERMDWRHTRNVAIVAISFHGNFNYFWLRALERRFPGKSAAMVFRKLLLDQSFASPLATSVFYTGVSFLEGKEDVFEDWREKFFNTWKTGLMYWPFMQFLNFVLMPLYLRTAFMGCCAFLWATFLCFSRQDGDGTAAVALAFVMDPRKTLEEIREARLARKKQKTQREN</sequence>
<dbReference type="PANTHER" id="PTHR11266:SF39">
    <property type="entry name" value="MPV17-LIKE PROTEIN"/>
    <property type="match status" value="1"/>
</dbReference>
<keyword evidence="4 7" id="KW-1133">Transmembrane helix</keyword>
<feature type="compositionally biased region" description="Basic and acidic residues" evidence="6">
    <location>
        <begin position="13"/>
        <end position="47"/>
    </location>
</feature>
<evidence type="ECO:0000256" key="3">
    <source>
        <dbReference type="ARBA" id="ARBA00022692"/>
    </source>
</evidence>
<keyword evidence="5 7" id="KW-0472">Membrane</keyword>
<feature type="compositionally biased region" description="Polar residues" evidence="6">
    <location>
        <begin position="144"/>
        <end position="155"/>
    </location>
</feature>
<evidence type="ECO:0000256" key="5">
    <source>
        <dbReference type="ARBA" id="ARBA00023136"/>
    </source>
</evidence>
<comment type="subcellular location">
    <subcellularLocation>
        <location evidence="1">Membrane</location>
        <topology evidence="1">Multi-pass membrane protein</topology>
    </subcellularLocation>
</comment>
<evidence type="ECO:0000313" key="8">
    <source>
        <dbReference type="EMBL" id="AWP19463.1"/>
    </source>
</evidence>
<feature type="region of interest" description="Disordered" evidence="6">
    <location>
        <begin position="1"/>
        <end position="214"/>
    </location>
</feature>
<evidence type="ECO:0000313" key="9">
    <source>
        <dbReference type="Proteomes" id="UP000246464"/>
    </source>
</evidence>